<evidence type="ECO:0000313" key="12">
    <source>
        <dbReference type="Proteomes" id="UP000529795"/>
    </source>
</evidence>
<evidence type="ECO:0000313" key="11">
    <source>
        <dbReference type="EMBL" id="MBB4153539.1"/>
    </source>
</evidence>
<evidence type="ECO:0000256" key="5">
    <source>
        <dbReference type="PROSITE-ProRule" id="PRU00169"/>
    </source>
</evidence>
<dbReference type="InterPro" id="IPR005467">
    <property type="entry name" value="His_kinase_dom"/>
</dbReference>
<comment type="catalytic activity">
    <reaction evidence="1">
        <text>ATP + protein L-histidine = ADP + protein N-phospho-L-histidine.</text>
        <dbReference type="EC" id="2.7.13.3"/>
    </reaction>
</comment>
<evidence type="ECO:0000256" key="6">
    <source>
        <dbReference type="PROSITE-ProRule" id="PRU00339"/>
    </source>
</evidence>
<evidence type="ECO:0000256" key="8">
    <source>
        <dbReference type="SAM" id="SignalP"/>
    </source>
</evidence>
<dbReference type="Gene3D" id="3.30.565.10">
    <property type="entry name" value="Histidine kinase-like ATPase, C-terminal domain"/>
    <property type="match status" value="1"/>
</dbReference>
<dbReference type="PRINTS" id="PR00344">
    <property type="entry name" value="BCTRLSENSOR"/>
</dbReference>
<dbReference type="EC" id="2.7.13.3" evidence="2"/>
<dbReference type="GO" id="GO:0000155">
    <property type="term" value="F:phosphorelay sensor kinase activity"/>
    <property type="evidence" value="ECO:0007669"/>
    <property type="project" value="InterPro"/>
</dbReference>
<dbReference type="InterPro" id="IPR036097">
    <property type="entry name" value="HisK_dim/P_sf"/>
</dbReference>
<dbReference type="SUPFAM" id="SSF48452">
    <property type="entry name" value="TPR-like"/>
    <property type="match status" value="1"/>
</dbReference>
<dbReference type="PANTHER" id="PTHR45339">
    <property type="entry name" value="HYBRID SIGNAL TRANSDUCTION HISTIDINE KINASE J"/>
    <property type="match status" value="1"/>
</dbReference>
<feature type="domain" description="Histidine kinase" evidence="9">
    <location>
        <begin position="447"/>
        <end position="665"/>
    </location>
</feature>
<name>A0A840F745_9SPHN</name>
<keyword evidence="6" id="KW-0802">TPR repeat</keyword>
<evidence type="ECO:0000256" key="1">
    <source>
        <dbReference type="ARBA" id="ARBA00000085"/>
    </source>
</evidence>
<dbReference type="Pfam" id="PF00512">
    <property type="entry name" value="HisKA"/>
    <property type="match status" value="1"/>
</dbReference>
<sequence>MRLLRALTLALMLMVATAANADDRQRDFDATVAEARAAMFANPRQALEHAEKAEKLVAAVPSTRRPVALAGARWLQAEALVRLDQARAAKPLIASSLQTAIAMKPRTKLLGDVLLTRGAAAASLAEVGSALADYQLAFRAYGGIKDPRGQAIALMSIADLYVQAKDYSNALRYFEEASEIYRGEPAFTVSILNNQAVILKEQSRCGAAEAKLREAMTIVRSMASPLLEAQILRNMARCQLEAGRIRDAQMTLAAGQRLVRAAGQTDDPIMLAVQAQALLQAGDSFGARKLVDQAFSRNDPTTTTLPFREAHETAVAVYRAVGDTGAALAHLAALKRLDDQATKLATSTSSALMAARFDFANQELKIAKLRQDELARSIAYEQQRARTERLIFVGSISATAIVIAMLGVGLVTIRRSRNEVRAANDDLAVTNTALGKALAAKTEFLATTSHEIRTPLNGILGMAQVMLADGSLDDGTRDRLKVVHGAGLTMRALVDDILDVAKMETGNLTIEEAPFDLKATIADATRLWEVQAEAKGLSFERDLDACPGMIEGDSARVRQIAFNLLSNALKFTPEGGVSLRVSVDLDGQRYRIAVTDTGVGIPAEKREEIFESFRQADASVTRQFGGTGLGLSICRNLARAMGGEIIVESEVGRGSTFAVTLPLVAAATQEPAVGRPEQGGTRLVILDRNPIARSMLRTLFAPHVDDLHFADDVDQAVAMIEAGEVSYLLADAAALRASTDAAEAAARLAMAAQRSASALAVLWPGADAAGLAMLREAGISLAIAKPIAGATLVKAFFGEEAAERRDQRLVREAA</sequence>
<keyword evidence="7" id="KW-0472">Membrane</keyword>
<evidence type="ECO:0000256" key="4">
    <source>
        <dbReference type="ARBA" id="ARBA00023012"/>
    </source>
</evidence>
<dbReference type="AlphaFoldDB" id="A0A840F745"/>
<dbReference type="CDD" id="cd00082">
    <property type="entry name" value="HisKA"/>
    <property type="match status" value="1"/>
</dbReference>
<dbReference type="InterPro" id="IPR004358">
    <property type="entry name" value="Sig_transdc_His_kin-like_C"/>
</dbReference>
<keyword evidence="8" id="KW-0732">Signal</keyword>
<evidence type="ECO:0000256" key="2">
    <source>
        <dbReference type="ARBA" id="ARBA00012438"/>
    </source>
</evidence>
<dbReference type="InterPro" id="IPR001789">
    <property type="entry name" value="Sig_transdc_resp-reg_receiver"/>
</dbReference>
<feature type="domain" description="Response regulatory" evidence="10">
    <location>
        <begin position="682"/>
        <end position="800"/>
    </location>
</feature>
<evidence type="ECO:0000259" key="9">
    <source>
        <dbReference type="PROSITE" id="PS50109"/>
    </source>
</evidence>
<evidence type="ECO:0000259" key="10">
    <source>
        <dbReference type="PROSITE" id="PS50110"/>
    </source>
</evidence>
<dbReference type="SMART" id="SM00387">
    <property type="entry name" value="HATPase_c"/>
    <property type="match status" value="1"/>
</dbReference>
<dbReference type="InterPro" id="IPR036890">
    <property type="entry name" value="HATPase_C_sf"/>
</dbReference>
<dbReference type="CDD" id="cd16922">
    <property type="entry name" value="HATPase_EvgS-ArcB-TorS-like"/>
    <property type="match status" value="1"/>
</dbReference>
<dbReference type="InterPro" id="IPR019734">
    <property type="entry name" value="TPR_rpt"/>
</dbReference>
<dbReference type="Gene3D" id="1.25.40.10">
    <property type="entry name" value="Tetratricopeptide repeat domain"/>
    <property type="match status" value="2"/>
</dbReference>
<dbReference type="PROSITE" id="PS50109">
    <property type="entry name" value="HIS_KIN"/>
    <property type="match status" value="1"/>
</dbReference>
<keyword evidence="7" id="KW-0812">Transmembrane</keyword>
<keyword evidence="11" id="KW-0808">Transferase</keyword>
<feature type="transmembrane region" description="Helical" evidence="7">
    <location>
        <begin position="390"/>
        <end position="413"/>
    </location>
</feature>
<dbReference type="SMART" id="SM00028">
    <property type="entry name" value="TPR"/>
    <property type="match status" value="4"/>
</dbReference>
<keyword evidence="3 5" id="KW-0597">Phosphoprotein</keyword>
<dbReference type="EMBL" id="JACIEV010000003">
    <property type="protein sequence ID" value="MBB4153539.1"/>
    <property type="molecule type" value="Genomic_DNA"/>
</dbReference>
<dbReference type="SMART" id="SM00388">
    <property type="entry name" value="HisKA"/>
    <property type="match status" value="1"/>
</dbReference>
<proteinExistence type="predicted"/>
<dbReference type="FunFam" id="3.30.565.10:FF:000010">
    <property type="entry name" value="Sensor histidine kinase RcsC"/>
    <property type="match status" value="1"/>
</dbReference>
<dbReference type="Gene3D" id="1.10.287.130">
    <property type="match status" value="1"/>
</dbReference>
<gene>
    <name evidence="11" type="ORF">GGQ80_001441</name>
</gene>
<feature type="modified residue" description="4-aspartylphosphate" evidence="5">
    <location>
        <position position="731"/>
    </location>
</feature>
<feature type="chain" id="PRO_5033063407" description="histidine kinase" evidence="8">
    <location>
        <begin position="22"/>
        <end position="814"/>
    </location>
</feature>
<dbReference type="RefSeq" id="WP_246346927.1">
    <property type="nucleotide sequence ID" value="NZ_JACIEV010000003.1"/>
</dbReference>
<dbReference type="SUPFAM" id="SSF55874">
    <property type="entry name" value="ATPase domain of HSP90 chaperone/DNA topoisomerase II/histidine kinase"/>
    <property type="match status" value="1"/>
</dbReference>
<keyword evidence="11" id="KW-0418">Kinase</keyword>
<dbReference type="PROSITE" id="PS50005">
    <property type="entry name" value="TPR"/>
    <property type="match status" value="1"/>
</dbReference>
<dbReference type="SUPFAM" id="SSF47384">
    <property type="entry name" value="Homodimeric domain of signal transducing histidine kinase"/>
    <property type="match status" value="1"/>
</dbReference>
<dbReference type="Pfam" id="PF02518">
    <property type="entry name" value="HATPase_c"/>
    <property type="match status" value="1"/>
</dbReference>
<dbReference type="InterPro" id="IPR003594">
    <property type="entry name" value="HATPase_dom"/>
</dbReference>
<feature type="repeat" description="TPR" evidence="6">
    <location>
        <begin position="151"/>
        <end position="184"/>
    </location>
</feature>
<comment type="caution">
    <text evidence="11">The sequence shown here is derived from an EMBL/GenBank/DDBJ whole genome shotgun (WGS) entry which is preliminary data.</text>
</comment>
<dbReference type="Proteomes" id="UP000529795">
    <property type="component" value="Unassembled WGS sequence"/>
</dbReference>
<protein>
    <recommendedName>
        <fullName evidence="2">histidine kinase</fullName>
        <ecNumber evidence="2">2.7.13.3</ecNumber>
    </recommendedName>
</protein>
<organism evidence="11 12">
    <name type="scientific">Sphingomonas jinjuensis</name>
    <dbReference type="NCBI Taxonomy" id="535907"/>
    <lineage>
        <taxon>Bacteria</taxon>
        <taxon>Pseudomonadati</taxon>
        <taxon>Pseudomonadota</taxon>
        <taxon>Alphaproteobacteria</taxon>
        <taxon>Sphingomonadales</taxon>
        <taxon>Sphingomonadaceae</taxon>
        <taxon>Sphingomonas</taxon>
    </lineage>
</organism>
<accession>A0A840F745</accession>
<dbReference type="InterPro" id="IPR011990">
    <property type="entry name" value="TPR-like_helical_dom_sf"/>
</dbReference>
<keyword evidence="4" id="KW-0902">Two-component regulatory system</keyword>
<feature type="signal peptide" evidence="8">
    <location>
        <begin position="1"/>
        <end position="21"/>
    </location>
</feature>
<keyword evidence="12" id="KW-1185">Reference proteome</keyword>
<dbReference type="PROSITE" id="PS50110">
    <property type="entry name" value="RESPONSE_REGULATORY"/>
    <property type="match status" value="1"/>
</dbReference>
<evidence type="ECO:0000256" key="7">
    <source>
        <dbReference type="SAM" id="Phobius"/>
    </source>
</evidence>
<evidence type="ECO:0000256" key="3">
    <source>
        <dbReference type="ARBA" id="ARBA00022553"/>
    </source>
</evidence>
<reference evidence="11 12" key="1">
    <citation type="submission" date="2020-08" db="EMBL/GenBank/DDBJ databases">
        <title>Genomic Encyclopedia of Type Strains, Phase IV (KMG-IV): sequencing the most valuable type-strain genomes for metagenomic binning, comparative biology and taxonomic classification.</title>
        <authorList>
            <person name="Goeker M."/>
        </authorList>
    </citation>
    <scope>NUCLEOTIDE SEQUENCE [LARGE SCALE GENOMIC DNA]</scope>
    <source>
        <strain evidence="11 12">YC6723</strain>
    </source>
</reference>
<keyword evidence="7" id="KW-1133">Transmembrane helix</keyword>
<dbReference type="PANTHER" id="PTHR45339:SF1">
    <property type="entry name" value="HYBRID SIGNAL TRANSDUCTION HISTIDINE KINASE J"/>
    <property type="match status" value="1"/>
</dbReference>
<dbReference type="InterPro" id="IPR003661">
    <property type="entry name" value="HisK_dim/P_dom"/>
</dbReference>